<gene>
    <name evidence="3" type="ORF">GETHPA_13860</name>
</gene>
<comment type="similarity">
    <text evidence="1">Belongs to the barstar family.</text>
</comment>
<evidence type="ECO:0000313" key="4">
    <source>
        <dbReference type="Proteomes" id="UP001165089"/>
    </source>
</evidence>
<proteinExistence type="inferred from homology"/>
<feature type="domain" description="Barstar (barnase inhibitor)" evidence="2">
    <location>
        <begin position="44"/>
        <end position="130"/>
    </location>
</feature>
<dbReference type="Gene3D" id="3.30.370.10">
    <property type="entry name" value="Barstar-like"/>
    <property type="match status" value="1"/>
</dbReference>
<evidence type="ECO:0000256" key="1">
    <source>
        <dbReference type="ARBA" id="ARBA00006845"/>
    </source>
</evidence>
<dbReference type="InterPro" id="IPR000468">
    <property type="entry name" value="Barstar"/>
</dbReference>
<organism evidence="3 4">
    <name type="scientific">Geothrix rubra</name>
    <dbReference type="NCBI Taxonomy" id="2927977"/>
    <lineage>
        <taxon>Bacteria</taxon>
        <taxon>Pseudomonadati</taxon>
        <taxon>Acidobacteriota</taxon>
        <taxon>Holophagae</taxon>
        <taxon>Holophagales</taxon>
        <taxon>Holophagaceae</taxon>
        <taxon>Geothrix</taxon>
    </lineage>
</organism>
<dbReference type="EMBL" id="BSDD01000002">
    <property type="protein sequence ID" value="GLH69853.1"/>
    <property type="molecule type" value="Genomic_DNA"/>
</dbReference>
<dbReference type="SUPFAM" id="SSF52038">
    <property type="entry name" value="Barstar-related"/>
    <property type="match status" value="1"/>
</dbReference>
<comment type="caution">
    <text evidence="3">The sequence shown here is derived from an EMBL/GenBank/DDBJ whole genome shotgun (WGS) entry which is preliminary data.</text>
</comment>
<dbReference type="Proteomes" id="UP001165089">
    <property type="component" value="Unassembled WGS sequence"/>
</dbReference>
<dbReference type="RefSeq" id="WP_285723980.1">
    <property type="nucleotide sequence ID" value="NZ_BSDD01000002.1"/>
</dbReference>
<name>A0ABQ5Q5S5_9BACT</name>
<reference evidence="3 4" key="1">
    <citation type="journal article" date="2023" name="Antonie Van Leeuwenhoek">
        <title>Mesoterricola silvestris gen. nov., sp. nov., Mesoterricola sediminis sp. nov., Geothrix oryzae sp. nov., Geothrix edaphica sp. nov., Geothrix rubra sp. nov., and Geothrix limicola sp. nov., six novel members of Acidobacteriota isolated from soils.</title>
        <authorList>
            <person name="Itoh H."/>
            <person name="Sugisawa Y."/>
            <person name="Mise K."/>
            <person name="Xu Z."/>
            <person name="Kuniyasu M."/>
            <person name="Ushijima N."/>
            <person name="Kawano K."/>
            <person name="Kobayashi E."/>
            <person name="Shiratori Y."/>
            <person name="Masuda Y."/>
            <person name="Senoo K."/>
        </authorList>
    </citation>
    <scope>NUCLEOTIDE SEQUENCE [LARGE SCALE GENOMIC DNA]</scope>
    <source>
        <strain evidence="3 4">Red803</strain>
    </source>
</reference>
<evidence type="ECO:0000259" key="2">
    <source>
        <dbReference type="Pfam" id="PF01337"/>
    </source>
</evidence>
<evidence type="ECO:0000313" key="3">
    <source>
        <dbReference type="EMBL" id="GLH69853.1"/>
    </source>
</evidence>
<sequence length="154" mass="16428">MAWAFLASGKGPRFHAWQGSAADLADEVTALAAQGPGRPSLRWLRGGHMRTKAGLLDEWAAAAQFPPYFGGTWDAFRDALAELPEAGAAFFVLEADRLLADAPPQEAATLGAILREVAEELADRPFHVVFQADPARYGTLLEGLRALGLGADEV</sequence>
<protein>
    <recommendedName>
        <fullName evidence="2">Barstar (barnase inhibitor) domain-containing protein</fullName>
    </recommendedName>
</protein>
<keyword evidence="4" id="KW-1185">Reference proteome</keyword>
<accession>A0ABQ5Q5S5</accession>
<dbReference type="InterPro" id="IPR035905">
    <property type="entry name" value="Barstar-like_sf"/>
</dbReference>
<dbReference type="Pfam" id="PF01337">
    <property type="entry name" value="Barstar"/>
    <property type="match status" value="1"/>
</dbReference>